<dbReference type="Gene3D" id="3.30.160.60">
    <property type="entry name" value="Classic Zinc Finger"/>
    <property type="match status" value="1"/>
</dbReference>
<proteinExistence type="predicted"/>
<reference evidence="3" key="1">
    <citation type="submission" date="2022-08" db="EMBL/GenBank/DDBJ databases">
        <authorList>
            <consortium name="DOE Joint Genome Institute"/>
            <person name="Min B."/>
            <person name="Riley R."/>
            <person name="Sierra-Patev S."/>
            <person name="Naranjo-Ortiz M."/>
            <person name="Looney B."/>
            <person name="Konkel Z."/>
            <person name="Slot J.C."/>
            <person name="Sakamoto Y."/>
            <person name="Steenwyk J.L."/>
            <person name="Rokas A."/>
            <person name="Carro J."/>
            <person name="Camarero S."/>
            <person name="Ferreira P."/>
            <person name="Molpeceres G."/>
            <person name="Ruiz-Duenas F.J."/>
            <person name="Serrano A."/>
            <person name="Henrissat B."/>
            <person name="Drula E."/>
            <person name="Hughes K.W."/>
            <person name="Mata J.L."/>
            <person name="Ishikawa N.K."/>
            <person name="Vargas-Isla R."/>
            <person name="Ushijima S."/>
            <person name="Smith C.A."/>
            <person name="Ahrendt S."/>
            <person name="Andreopoulos W."/>
            <person name="He G."/>
            <person name="Labutti K."/>
            <person name="Lipzen A."/>
            <person name="Ng V."/>
            <person name="Sandor L."/>
            <person name="Barry K."/>
            <person name="Martinez A.T."/>
            <person name="Xiao Y."/>
            <person name="Gibbons J.G."/>
            <person name="Terashima K."/>
            <person name="Hibbett D.S."/>
            <person name="Grigoriev I.V."/>
        </authorList>
    </citation>
    <scope>NUCLEOTIDE SEQUENCE</scope>
    <source>
        <strain evidence="3">TFB10827</strain>
    </source>
</reference>
<name>A0ABQ8QGW1_9AGAR</name>
<accession>A0ABQ8QGW1</accession>
<feature type="region of interest" description="Disordered" evidence="2">
    <location>
        <begin position="270"/>
        <end position="316"/>
    </location>
</feature>
<feature type="compositionally biased region" description="Low complexity" evidence="2">
    <location>
        <begin position="379"/>
        <end position="388"/>
    </location>
</feature>
<dbReference type="CDD" id="cd12193">
    <property type="entry name" value="bZIP_GCN4"/>
    <property type="match status" value="1"/>
</dbReference>
<keyword evidence="4" id="KW-1185">Reference proteome</keyword>
<dbReference type="SUPFAM" id="SSF57959">
    <property type="entry name" value="Leucine zipper domain"/>
    <property type="match status" value="1"/>
</dbReference>
<gene>
    <name evidence="3" type="ORF">F5050DRAFT_1806575</name>
</gene>
<comment type="caution">
    <text evidence="3">The sequence shown here is derived from an EMBL/GenBank/DDBJ whole genome shotgun (WGS) entry which is preliminary data.</text>
</comment>
<sequence>MSFPSNSYRWRNLSSTPANSSLADKAPTPPRAYDLELTYSHQPSHSSLLEDYLFSYQNALTASYTSNNSSRSPDTNATFPTCDNDNLTNLPKTRSPSNGIPDILIRYTRLTTALVPQDILPDFESLRSNYLRMLANEVDDNSLVDNTTRPIAELHTGDNGEDDPQLSVYDSIVASEFLREEQFTDYLTSPLGASPTLDDSPSSSLHSPIKNSIEFNNFGSMKADSHINTIQPVKNSPKPAMLMGPRPIKDPDPVVAVSSNKSATLTYNAGSSYRNRSLHPTQRLPSSQANNVMVATSPSRKASSSLTSSKVSNGTTTRPRVILDNIIPLDAPTRPRPHIIIPSETTAAKNNSKRSHSVAFEGDDINEAHAHKDEEGIEESMSSSEIPSEGPPGPHATESEKLAYKRRRCTLAARRSRRRKLEYQLSLEVKIEELENQREMWRTRCDILQEILKSRNADFKFEEEE</sequence>
<feature type="region of interest" description="Disordered" evidence="2">
    <location>
        <begin position="343"/>
        <end position="404"/>
    </location>
</feature>
<evidence type="ECO:0000313" key="3">
    <source>
        <dbReference type="EMBL" id="KAJ3997746.1"/>
    </source>
</evidence>
<keyword evidence="1" id="KW-0175">Coiled coil</keyword>
<feature type="compositionally biased region" description="Polar residues" evidence="2">
    <location>
        <begin position="270"/>
        <end position="293"/>
    </location>
</feature>
<evidence type="ECO:0000313" key="4">
    <source>
        <dbReference type="Proteomes" id="UP001163828"/>
    </source>
</evidence>
<dbReference type="Proteomes" id="UP001163828">
    <property type="component" value="Unassembled WGS sequence"/>
</dbReference>
<evidence type="ECO:0008006" key="5">
    <source>
        <dbReference type="Google" id="ProtNLM"/>
    </source>
</evidence>
<evidence type="ECO:0000256" key="2">
    <source>
        <dbReference type="SAM" id="MobiDB-lite"/>
    </source>
</evidence>
<dbReference type="EMBL" id="MU790575">
    <property type="protein sequence ID" value="KAJ3997746.1"/>
    <property type="molecule type" value="Genomic_DNA"/>
</dbReference>
<protein>
    <recommendedName>
        <fullName evidence="5">BZIP domain-containing protein</fullName>
    </recommendedName>
</protein>
<dbReference type="InterPro" id="IPR046347">
    <property type="entry name" value="bZIP_sf"/>
</dbReference>
<feature type="region of interest" description="Disordered" evidence="2">
    <location>
        <begin position="64"/>
        <end position="95"/>
    </location>
</feature>
<evidence type="ECO:0000256" key="1">
    <source>
        <dbReference type="SAM" id="Coils"/>
    </source>
</evidence>
<feature type="compositionally biased region" description="Low complexity" evidence="2">
    <location>
        <begin position="294"/>
        <end position="312"/>
    </location>
</feature>
<feature type="coiled-coil region" evidence="1">
    <location>
        <begin position="424"/>
        <end position="451"/>
    </location>
</feature>
<organism evidence="3 4">
    <name type="scientific">Lentinula boryana</name>
    <dbReference type="NCBI Taxonomy" id="40481"/>
    <lineage>
        <taxon>Eukaryota</taxon>
        <taxon>Fungi</taxon>
        <taxon>Dikarya</taxon>
        <taxon>Basidiomycota</taxon>
        <taxon>Agaricomycotina</taxon>
        <taxon>Agaricomycetes</taxon>
        <taxon>Agaricomycetidae</taxon>
        <taxon>Agaricales</taxon>
        <taxon>Marasmiineae</taxon>
        <taxon>Omphalotaceae</taxon>
        <taxon>Lentinula</taxon>
    </lineage>
</organism>